<reference evidence="1 2" key="1">
    <citation type="submission" date="2024-04" db="EMBL/GenBank/DDBJ databases">
        <authorList>
            <person name="Fracassetti M."/>
        </authorList>
    </citation>
    <scope>NUCLEOTIDE SEQUENCE [LARGE SCALE GENOMIC DNA]</scope>
</reference>
<evidence type="ECO:0000313" key="1">
    <source>
        <dbReference type="EMBL" id="CAL1394421.1"/>
    </source>
</evidence>
<organism evidence="1 2">
    <name type="scientific">Linum trigynum</name>
    <dbReference type="NCBI Taxonomy" id="586398"/>
    <lineage>
        <taxon>Eukaryota</taxon>
        <taxon>Viridiplantae</taxon>
        <taxon>Streptophyta</taxon>
        <taxon>Embryophyta</taxon>
        <taxon>Tracheophyta</taxon>
        <taxon>Spermatophyta</taxon>
        <taxon>Magnoliopsida</taxon>
        <taxon>eudicotyledons</taxon>
        <taxon>Gunneridae</taxon>
        <taxon>Pentapetalae</taxon>
        <taxon>rosids</taxon>
        <taxon>fabids</taxon>
        <taxon>Malpighiales</taxon>
        <taxon>Linaceae</taxon>
        <taxon>Linum</taxon>
    </lineage>
</organism>
<dbReference type="Proteomes" id="UP001497516">
    <property type="component" value="Chromosome 6"/>
</dbReference>
<evidence type="ECO:0000313" key="2">
    <source>
        <dbReference type="Proteomes" id="UP001497516"/>
    </source>
</evidence>
<dbReference type="EMBL" id="OZ034819">
    <property type="protein sequence ID" value="CAL1394421.1"/>
    <property type="molecule type" value="Genomic_DNA"/>
</dbReference>
<sequence>MINAAKREITLPVGEVMLMHIVTGSIQDKEGKQAIEDDDFEDNEDMDSEIEIKFRAGSLYEDSLHATYNHYDEDLVWGDKLKEALPTLDLKLAQMTLKIASTRTKALL</sequence>
<dbReference type="AlphaFoldDB" id="A0AAV2F854"/>
<name>A0AAV2F854_9ROSI</name>
<gene>
    <name evidence="1" type="ORF">LTRI10_LOCUS34926</name>
</gene>
<proteinExistence type="predicted"/>
<keyword evidence="2" id="KW-1185">Reference proteome</keyword>
<protein>
    <submittedName>
        <fullName evidence="1">Uncharacterized protein</fullName>
    </submittedName>
</protein>
<accession>A0AAV2F854</accession>